<evidence type="ECO:0000256" key="3">
    <source>
        <dbReference type="ARBA" id="ARBA00022519"/>
    </source>
</evidence>
<evidence type="ECO:0000313" key="11">
    <source>
        <dbReference type="Proteomes" id="UP000422764"/>
    </source>
</evidence>
<evidence type="ECO:0000256" key="6">
    <source>
        <dbReference type="ARBA" id="ARBA00023136"/>
    </source>
</evidence>
<dbReference type="Proteomes" id="UP000422764">
    <property type="component" value="Chromosome"/>
</dbReference>
<keyword evidence="5 8" id="KW-1133">Transmembrane helix</keyword>
<comment type="similarity">
    <text evidence="7">Belongs to the ThrE exporter (TC 2.A.79) family.</text>
</comment>
<organism evidence="10 11">
    <name type="scientific">Clostridium bovifaecis</name>
    <dbReference type="NCBI Taxonomy" id="2184719"/>
    <lineage>
        <taxon>Bacteria</taxon>
        <taxon>Bacillati</taxon>
        <taxon>Bacillota</taxon>
        <taxon>Clostridia</taxon>
        <taxon>Eubacteriales</taxon>
        <taxon>Clostridiaceae</taxon>
        <taxon>Clostridium</taxon>
    </lineage>
</organism>
<evidence type="ECO:0000256" key="8">
    <source>
        <dbReference type="SAM" id="Phobius"/>
    </source>
</evidence>
<evidence type="ECO:0000256" key="5">
    <source>
        <dbReference type="ARBA" id="ARBA00022989"/>
    </source>
</evidence>
<feature type="transmembrane region" description="Helical" evidence="8">
    <location>
        <begin position="76"/>
        <end position="96"/>
    </location>
</feature>
<dbReference type="AlphaFoldDB" id="A0A6I6F322"/>
<evidence type="ECO:0000256" key="2">
    <source>
        <dbReference type="ARBA" id="ARBA00022475"/>
    </source>
</evidence>
<dbReference type="PANTHER" id="PTHR34390:SF1">
    <property type="entry name" value="SUCCINATE TRANSPORTER SUBUNIT YJJB-RELATED"/>
    <property type="match status" value="1"/>
</dbReference>
<evidence type="ECO:0000259" key="9">
    <source>
        <dbReference type="Pfam" id="PF12821"/>
    </source>
</evidence>
<feature type="transmembrane region" description="Helical" evidence="8">
    <location>
        <begin position="116"/>
        <end position="137"/>
    </location>
</feature>
<dbReference type="EMBL" id="CP046522">
    <property type="protein sequence ID" value="QGU95037.1"/>
    <property type="molecule type" value="Genomic_DNA"/>
</dbReference>
<evidence type="ECO:0000256" key="1">
    <source>
        <dbReference type="ARBA" id="ARBA00004651"/>
    </source>
</evidence>
<protein>
    <recommendedName>
        <fullName evidence="9">Threonine/Serine exporter ThrE domain-containing protein</fullName>
    </recommendedName>
</protein>
<evidence type="ECO:0000313" key="10">
    <source>
        <dbReference type="EMBL" id="QGU95037.1"/>
    </source>
</evidence>
<feature type="domain" description="Threonine/Serine exporter ThrE" evidence="9">
    <location>
        <begin position="5"/>
        <end position="130"/>
    </location>
</feature>
<name>A0A6I6F322_9CLOT</name>
<dbReference type="GO" id="GO:0005886">
    <property type="term" value="C:plasma membrane"/>
    <property type="evidence" value="ECO:0007669"/>
    <property type="project" value="UniProtKB-SubCell"/>
</dbReference>
<evidence type="ECO:0000256" key="4">
    <source>
        <dbReference type="ARBA" id="ARBA00022692"/>
    </source>
</evidence>
<keyword evidence="6 8" id="KW-0472">Membrane</keyword>
<dbReference type="Pfam" id="PF12821">
    <property type="entry name" value="ThrE_2"/>
    <property type="match status" value="1"/>
</dbReference>
<reference evidence="10 11" key="1">
    <citation type="submission" date="2019-12" db="EMBL/GenBank/DDBJ databases">
        <title>Genome sequenceing of Clostridium bovifaecis.</title>
        <authorList>
            <person name="Yao Y."/>
        </authorList>
    </citation>
    <scope>NUCLEOTIDE SEQUENCE [LARGE SCALE GENOMIC DNA]</scope>
    <source>
        <strain evidence="10 11">BXX</strain>
    </source>
</reference>
<comment type="subcellular location">
    <subcellularLocation>
        <location evidence="1">Cell membrane</location>
        <topology evidence="1">Multi-pass membrane protein</topology>
    </subcellularLocation>
</comment>
<dbReference type="GO" id="GO:0015744">
    <property type="term" value="P:succinate transport"/>
    <property type="evidence" value="ECO:0007669"/>
    <property type="project" value="TreeGrafter"/>
</dbReference>
<keyword evidence="11" id="KW-1185">Reference proteome</keyword>
<keyword evidence="4 8" id="KW-0812">Transmembrane</keyword>
<dbReference type="PANTHER" id="PTHR34390">
    <property type="entry name" value="UPF0442 PROTEIN YJJB-RELATED"/>
    <property type="match status" value="1"/>
</dbReference>
<keyword evidence="3" id="KW-0997">Cell inner membrane</keyword>
<accession>A0A6I6F322</accession>
<proteinExistence type="inferred from homology"/>
<evidence type="ECO:0000256" key="7">
    <source>
        <dbReference type="ARBA" id="ARBA00034125"/>
    </source>
</evidence>
<keyword evidence="2" id="KW-1003">Cell membrane</keyword>
<gene>
    <name evidence="10" type="ORF">GOM49_07990</name>
</gene>
<sequence>MIINSIYALLSSLGFGFLFNIRGRNLIFASFGGALGWFFYLLFTNYSFSKVFALFMASISVSVYSEIMARVLKAPVTIFMICAIIPLVPGAGMYYTMYEITRGNLNASLSIGLETIISAGAIAVATVLVASTTKVITTLRKST</sequence>
<dbReference type="InterPro" id="IPR050539">
    <property type="entry name" value="ThrE_Dicarb/AminoAcid_Exp"/>
</dbReference>
<dbReference type="InterPro" id="IPR024528">
    <property type="entry name" value="ThrE_2"/>
</dbReference>